<dbReference type="Proteomes" id="UP001497516">
    <property type="component" value="Chromosome 10"/>
</dbReference>
<evidence type="ECO:0000313" key="2">
    <source>
        <dbReference type="Proteomes" id="UP001497516"/>
    </source>
</evidence>
<organism evidence="1 2">
    <name type="scientific">Linum trigynum</name>
    <dbReference type="NCBI Taxonomy" id="586398"/>
    <lineage>
        <taxon>Eukaryota</taxon>
        <taxon>Viridiplantae</taxon>
        <taxon>Streptophyta</taxon>
        <taxon>Embryophyta</taxon>
        <taxon>Tracheophyta</taxon>
        <taxon>Spermatophyta</taxon>
        <taxon>Magnoliopsida</taxon>
        <taxon>eudicotyledons</taxon>
        <taxon>Gunneridae</taxon>
        <taxon>Pentapetalae</taxon>
        <taxon>rosids</taxon>
        <taxon>fabids</taxon>
        <taxon>Malpighiales</taxon>
        <taxon>Linaceae</taxon>
        <taxon>Linum</taxon>
    </lineage>
</organism>
<sequence length="112" mass="12227">MQLTTFSPPLYHTLSRSSFHCPKTLRPASSFWTANSCRIVRLIATLYVVAVAVAVHDLLPGASKCRRRFPVSRPAVEAESRRLPPGEFLVRIGRSRISNFVAGGSGDCSVGL</sequence>
<name>A0AAV2D346_9ROSI</name>
<proteinExistence type="predicted"/>
<accession>A0AAV2D346</accession>
<dbReference type="EMBL" id="OZ034814">
    <property type="protein sequence ID" value="CAL1363856.1"/>
    <property type="molecule type" value="Genomic_DNA"/>
</dbReference>
<dbReference type="AlphaFoldDB" id="A0AAV2D346"/>
<protein>
    <submittedName>
        <fullName evidence="1">Uncharacterized protein</fullName>
    </submittedName>
</protein>
<reference evidence="1 2" key="1">
    <citation type="submission" date="2024-04" db="EMBL/GenBank/DDBJ databases">
        <authorList>
            <person name="Fracassetti M."/>
        </authorList>
    </citation>
    <scope>NUCLEOTIDE SEQUENCE [LARGE SCALE GENOMIC DNA]</scope>
</reference>
<evidence type="ECO:0000313" key="1">
    <source>
        <dbReference type="EMBL" id="CAL1363856.1"/>
    </source>
</evidence>
<gene>
    <name evidence="1" type="ORF">LTRI10_LOCUS10109</name>
</gene>
<keyword evidence="2" id="KW-1185">Reference proteome</keyword>